<name>A0A2S8F6I5_9BACT</name>
<organism evidence="1 2">
    <name type="scientific">Blastopirellula marina</name>
    <dbReference type="NCBI Taxonomy" id="124"/>
    <lineage>
        <taxon>Bacteria</taxon>
        <taxon>Pseudomonadati</taxon>
        <taxon>Planctomycetota</taxon>
        <taxon>Planctomycetia</taxon>
        <taxon>Pirellulales</taxon>
        <taxon>Pirellulaceae</taxon>
        <taxon>Blastopirellula</taxon>
    </lineage>
</organism>
<evidence type="ECO:0000313" key="1">
    <source>
        <dbReference type="EMBL" id="PQO27771.1"/>
    </source>
</evidence>
<sequence>MHLLDVTKILGSRERPMFLLAELWVNRKTARDFYGAEPVIAEEPGLGLADYWGVQFDCGMKIFFEFFHLSSECGLIYSDMPCVQHLQRHLRLWHDALQIFPEDVFELDRNSMIQRFHHVMPELLELHAYQVWRQGDDGNPMPMGDPTTRRDAQCWSAELESSMHKQIYWVSRCDDVSSKTQPLWPDGR</sequence>
<proteinExistence type="predicted"/>
<protein>
    <submittedName>
        <fullName evidence="1">Uncharacterized protein</fullName>
    </submittedName>
</protein>
<dbReference type="Proteomes" id="UP000239388">
    <property type="component" value="Unassembled WGS sequence"/>
</dbReference>
<comment type="caution">
    <text evidence="1">The sequence shown here is derived from an EMBL/GenBank/DDBJ whole genome shotgun (WGS) entry which is preliminary data.</text>
</comment>
<dbReference type="EMBL" id="PUIB01000027">
    <property type="protein sequence ID" value="PQO27771.1"/>
    <property type="molecule type" value="Genomic_DNA"/>
</dbReference>
<dbReference type="OrthoDB" id="281215at2"/>
<gene>
    <name evidence="1" type="ORF">C5Y98_27145</name>
</gene>
<evidence type="ECO:0000313" key="2">
    <source>
        <dbReference type="Proteomes" id="UP000239388"/>
    </source>
</evidence>
<dbReference type="AlphaFoldDB" id="A0A2S8F6I5"/>
<reference evidence="1 2" key="1">
    <citation type="submission" date="2018-02" db="EMBL/GenBank/DDBJ databases">
        <title>Comparative genomes isolates from brazilian mangrove.</title>
        <authorList>
            <person name="Araujo J.E."/>
            <person name="Taketani R.G."/>
            <person name="Silva M.C.P."/>
            <person name="Loureco M.V."/>
            <person name="Andreote F.D."/>
        </authorList>
    </citation>
    <scope>NUCLEOTIDE SEQUENCE [LARGE SCALE GENOMIC DNA]</scope>
    <source>
        <strain evidence="1 2">NAP PRIS-MGV</strain>
    </source>
</reference>
<accession>A0A2S8F6I5</accession>
<dbReference type="RefSeq" id="WP_105359320.1">
    <property type="nucleotide sequence ID" value="NZ_PUIB01000027.1"/>
</dbReference>